<name>A0A9D2BEG2_9BACT</name>
<dbReference type="SUPFAM" id="SSF52266">
    <property type="entry name" value="SGNH hydrolase"/>
    <property type="match status" value="1"/>
</dbReference>
<feature type="non-terminal residue" evidence="1">
    <location>
        <position position="1"/>
    </location>
</feature>
<gene>
    <name evidence="1" type="ORF">H9977_00735</name>
</gene>
<accession>A0A9D2BEG2</accession>
<dbReference type="EMBL" id="DXEL01000006">
    <property type="protein sequence ID" value="HIX73570.1"/>
    <property type="molecule type" value="Genomic_DNA"/>
</dbReference>
<dbReference type="AlphaFoldDB" id="A0A9D2BEG2"/>
<organism evidence="1 2">
    <name type="scientific">Candidatus Parabacteroides intestinipullorum</name>
    <dbReference type="NCBI Taxonomy" id="2838723"/>
    <lineage>
        <taxon>Bacteria</taxon>
        <taxon>Pseudomonadati</taxon>
        <taxon>Bacteroidota</taxon>
        <taxon>Bacteroidia</taxon>
        <taxon>Bacteroidales</taxon>
        <taxon>Tannerellaceae</taxon>
        <taxon>Parabacteroides</taxon>
    </lineage>
</organism>
<comment type="caution">
    <text evidence="1">The sequence shown here is derived from an EMBL/GenBank/DDBJ whole genome shotgun (WGS) entry which is preliminary data.</text>
</comment>
<dbReference type="Proteomes" id="UP000886740">
    <property type="component" value="Unassembled WGS sequence"/>
</dbReference>
<reference evidence="1" key="1">
    <citation type="journal article" date="2021" name="PeerJ">
        <title>Extensive microbial diversity within the chicken gut microbiome revealed by metagenomics and culture.</title>
        <authorList>
            <person name="Gilroy R."/>
            <person name="Ravi A."/>
            <person name="Getino M."/>
            <person name="Pursley I."/>
            <person name="Horton D.L."/>
            <person name="Alikhan N.F."/>
            <person name="Baker D."/>
            <person name="Gharbi K."/>
            <person name="Hall N."/>
            <person name="Watson M."/>
            <person name="Adriaenssens E.M."/>
            <person name="Foster-Nyarko E."/>
            <person name="Jarju S."/>
            <person name="Secka A."/>
            <person name="Antonio M."/>
            <person name="Oren A."/>
            <person name="Chaudhuri R.R."/>
            <person name="La Ragione R."/>
            <person name="Hildebrand F."/>
            <person name="Pallen M.J."/>
        </authorList>
    </citation>
    <scope>NUCLEOTIDE SEQUENCE</scope>
    <source>
        <strain evidence="1">ChiGjej6B6-14162</strain>
    </source>
</reference>
<reference evidence="1" key="2">
    <citation type="submission" date="2021-04" db="EMBL/GenBank/DDBJ databases">
        <authorList>
            <person name="Gilroy R."/>
        </authorList>
    </citation>
    <scope>NUCLEOTIDE SEQUENCE</scope>
    <source>
        <strain evidence="1">ChiGjej6B6-14162</strain>
    </source>
</reference>
<sequence length="107" mass="11584">NGGLGANYQEGDVNGIYGAAGFGVKVHRLNAAYQALANSEEYASFTHFIDNNAQFDCQNVYPTEERPNNDYVPGNEEVGSNGVHPTDIGYWQVAAGIFRALIGLEEN</sequence>
<evidence type="ECO:0000313" key="2">
    <source>
        <dbReference type="Proteomes" id="UP000886740"/>
    </source>
</evidence>
<protein>
    <submittedName>
        <fullName evidence="1">Uncharacterized protein</fullName>
    </submittedName>
</protein>
<proteinExistence type="predicted"/>
<evidence type="ECO:0000313" key="1">
    <source>
        <dbReference type="EMBL" id="HIX73570.1"/>
    </source>
</evidence>